<dbReference type="PANTHER" id="PTHR30612:SF0">
    <property type="entry name" value="CHLOROPLAST PROTEIN-TRANSPORTING ATPASE"/>
    <property type="match status" value="1"/>
</dbReference>
<evidence type="ECO:0000256" key="5">
    <source>
        <dbReference type="ARBA" id="ARBA00022490"/>
    </source>
</evidence>
<dbReference type="EMBL" id="FRCS01000007">
    <property type="protein sequence ID" value="SHN74745.1"/>
    <property type="molecule type" value="Genomic_DNA"/>
</dbReference>
<dbReference type="InterPro" id="IPR001650">
    <property type="entry name" value="Helicase_C-like"/>
</dbReference>
<feature type="domain" description="SecA family profile" evidence="15">
    <location>
        <begin position="10"/>
        <end position="597"/>
    </location>
</feature>
<comment type="function">
    <text evidence="12">Part of the Sec protein translocase complex. Interacts with the SecYEG preprotein conducting channel. Has a central role in coupling the hydrolysis of ATP to the transfer of proteins into and across the cell membrane, serving as an ATP-driven molecular motor driving the stepwise translocation of polypeptide chains across the membrane.</text>
</comment>
<dbReference type="InterPro" id="IPR011130">
    <property type="entry name" value="SecA_preprotein_X-link_dom"/>
</dbReference>
<evidence type="ECO:0000259" key="13">
    <source>
        <dbReference type="PROSITE" id="PS51192"/>
    </source>
</evidence>
<dbReference type="GO" id="GO:0005524">
    <property type="term" value="F:ATP binding"/>
    <property type="evidence" value="ECO:0007669"/>
    <property type="project" value="UniProtKB-UniRule"/>
</dbReference>
<dbReference type="SMART" id="SM00958">
    <property type="entry name" value="SecA_PP_bind"/>
    <property type="match status" value="1"/>
</dbReference>
<dbReference type="AlphaFoldDB" id="A0A1M7TVL1"/>
<comment type="catalytic activity">
    <reaction evidence="12">
        <text>ATP + H2O + cellular proteinSide 1 = ADP + phosphate + cellular proteinSide 2.</text>
        <dbReference type="EC" id="7.4.2.8"/>
    </reaction>
</comment>
<dbReference type="InterPro" id="IPR014018">
    <property type="entry name" value="SecA_motor_DEAD"/>
</dbReference>
<dbReference type="PRINTS" id="PR00906">
    <property type="entry name" value="SECA"/>
</dbReference>
<dbReference type="Pfam" id="PF07517">
    <property type="entry name" value="SecA_DEAD"/>
    <property type="match status" value="1"/>
</dbReference>
<dbReference type="NCBIfam" id="TIGR04221">
    <property type="entry name" value="SecA2_Mycobac"/>
    <property type="match status" value="1"/>
</dbReference>
<dbReference type="GO" id="GO:0031522">
    <property type="term" value="C:cell envelope Sec protein transport complex"/>
    <property type="evidence" value="ECO:0007669"/>
    <property type="project" value="TreeGrafter"/>
</dbReference>
<evidence type="ECO:0000256" key="3">
    <source>
        <dbReference type="ARBA" id="ARBA00022448"/>
    </source>
</evidence>
<evidence type="ECO:0000256" key="6">
    <source>
        <dbReference type="ARBA" id="ARBA00022741"/>
    </source>
</evidence>
<dbReference type="Gene3D" id="3.90.1440.10">
    <property type="entry name" value="SecA, preprotein cross-linking domain"/>
    <property type="match status" value="1"/>
</dbReference>
<protein>
    <recommendedName>
        <fullName evidence="12">Protein translocase subunit SecA</fullName>
        <ecNumber evidence="12">7.4.2.8</ecNumber>
    </recommendedName>
</protein>
<evidence type="ECO:0000256" key="12">
    <source>
        <dbReference type="HAMAP-Rule" id="MF_01382"/>
    </source>
</evidence>
<dbReference type="GO" id="GO:0065002">
    <property type="term" value="P:intracellular protein transmembrane transport"/>
    <property type="evidence" value="ECO:0007669"/>
    <property type="project" value="UniProtKB-UniRule"/>
</dbReference>
<evidence type="ECO:0000256" key="2">
    <source>
        <dbReference type="ARBA" id="ARBA00007650"/>
    </source>
</evidence>
<evidence type="ECO:0000256" key="7">
    <source>
        <dbReference type="ARBA" id="ARBA00022840"/>
    </source>
</evidence>
<evidence type="ECO:0000256" key="1">
    <source>
        <dbReference type="ARBA" id="ARBA00004170"/>
    </source>
</evidence>
<dbReference type="InterPro" id="IPR011116">
    <property type="entry name" value="SecA_Wing/Scaffold"/>
</dbReference>
<comment type="subcellular location">
    <subcellularLocation>
        <location evidence="12">Cell membrane</location>
        <topology evidence="12">Peripheral membrane protein</topology>
        <orientation evidence="12">Cytoplasmic side</orientation>
    </subcellularLocation>
    <subcellularLocation>
        <location evidence="12">Cytoplasm</location>
    </subcellularLocation>
    <subcellularLocation>
        <location evidence="1">Membrane</location>
        <topology evidence="1">Peripheral membrane protein</topology>
    </subcellularLocation>
    <text evidence="12">Distribution is 50-50.</text>
</comment>
<keyword evidence="5 12" id="KW-0963">Cytoplasm</keyword>
<dbReference type="Pfam" id="PF21090">
    <property type="entry name" value="P-loop_SecA"/>
    <property type="match status" value="2"/>
</dbReference>
<keyword evidence="17" id="KW-1185">Reference proteome</keyword>
<feature type="domain" description="Helicase C-terminal" evidence="14">
    <location>
        <begin position="422"/>
        <end position="587"/>
    </location>
</feature>
<keyword evidence="7 12" id="KW-0067">ATP-binding</keyword>
<comment type="subunit">
    <text evidence="12">Monomer and homodimer. Part of the essential Sec protein translocation apparatus which comprises SecA, SecYEG and auxiliary proteins SecDF. Other proteins may also be involved.</text>
</comment>
<evidence type="ECO:0000259" key="15">
    <source>
        <dbReference type="PROSITE" id="PS51196"/>
    </source>
</evidence>
<reference evidence="16 17" key="1">
    <citation type="submission" date="2016-11" db="EMBL/GenBank/DDBJ databases">
        <authorList>
            <person name="Jaros S."/>
            <person name="Januszkiewicz K."/>
            <person name="Wedrychowicz H."/>
        </authorList>
    </citation>
    <scope>NUCLEOTIDE SEQUENCE [LARGE SCALE GENOMIC DNA]</scope>
    <source>
        <strain evidence="16 17">DSM 46144</strain>
    </source>
</reference>
<dbReference type="InterPro" id="IPR000185">
    <property type="entry name" value="SecA"/>
</dbReference>
<dbReference type="SUPFAM" id="SSF81767">
    <property type="entry name" value="Pre-protein crosslinking domain of SecA"/>
    <property type="match status" value="1"/>
</dbReference>
<evidence type="ECO:0000256" key="9">
    <source>
        <dbReference type="ARBA" id="ARBA00022967"/>
    </source>
</evidence>
<dbReference type="STRING" id="134849.SAMN05443668_107141"/>
<dbReference type="CDD" id="cd17928">
    <property type="entry name" value="DEXDc_SecA"/>
    <property type="match status" value="1"/>
</dbReference>
<gene>
    <name evidence="12" type="primary">secA</name>
    <name evidence="16" type="ORF">SAMN05443668_107141</name>
</gene>
<evidence type="ECO:0000259" key="14">
    <source>
        <dbReference type="PROSITE" id="PS51194"/>
    </source>
</evidence>
<dbReference type="GO" id="GO:0005886">
    <property type="term" value="C:plasma membrane"/>
    <property type="evidence" value="ECO:0007669"/>
    <property type="project" value="UniProtKB-SubCell"/>
</dbReference>
<dbReference type="OrthoDB" id="9805579at2"/>
<feature type="domain" description="Helicase ATP-binding" evidence="13">
    <location>
        <begin position="93"/>
        <end position="253"/>
    </location>
</feature>
<dbReference type="GO" id="GO:0008564">
    <property type="term" value="F:protein-exporting ATPase activity"/>
    <property type="evidence" value="ECO:0007669"/>
    <property type="project" value="UniProtKB-EC"/>
</dbReference>
<dbReference type="Gene3D" id="1.10.3060.10">
    <property type="entry name" value="Helical scaffold and wing domains of SecA"/>
    <property type="match status" value="1"/>
</dbReference>
<dbReference type="SUPFAM" id="SSF81886">
    <property type="entry name" value="Helical scaffold and wing domains of SecA"/>
    <property type="match status" value="1"/>
</dbReference>
<keyword evidence="8 12" id="KW-0653">Protein transport</keyword>
<sequence>MTAAWRGWLSSSVARFRNEPGTANLTRLQPLVTAANERRDETAALDDDELRAAATALRTGAELDDEALAEFCAVAREIGRRVWDLDAFDPQLLAVVNMVRGHVVDMATGEGKTLVGVLVAAAYGCAGRRVHVLSVNDYLARRDARWSAEFLDWFGLTVSGVTSELTDDERRAAYLSDVVYAPVHEVGFDLLRDRQRTVPDERVLDQRDVAIIDEIDAVLLDEALVPLVLAGDAGTIDVSRSLARHVRHLRVHRHYEVDDDRRNASFTDAGIRSIEEHLGVDNLFQPEHVALLTAANLALHAAVLVERDVDYLVRDGRVEIISASRGRTVDRQRWPDGLQTAVEVKEDLDVSPAGEVRDQILIRALVTGYPTVTGMSGSAREAAGQMAEFYDLRIGVVPPATPLIRVDEDDRLYADAEYRDEALLEFLTEVHGTGQPLLIGTRDVATSEAWSTRLDAAGIDHVVLNARNDDEEAEIIAEAGRRGAVTLSTQMAGRGVDIRLGGTAADTQPELADEVRELGGLCVVGIGRYDSARLDRQLRGRSGRQGDPGRSVFFTSLEDEVVLEHAPDRPALRKLNADGRILDRALLRHVEHAQRVAAGKLDQIHRKTVRYNEIVENQRAATLAWRAEILAAEDHYDLAEWLTPDARTRLDKQEAEDGIDAARAAAVATLLFHLDEAWAEHLASLASAREGIHLRILARETPVDEFNAVAVDAFRALRRHIRDAAGETLTTAELTPDGIDLADAGLRRPTSTWTYLVADTPFQNAEDGFFSALVRR</sequence>
<dbReference type="HAMAP" id="MF_01382">
    <property type="entry name" value="SecA"/>
    <property type="match status" value="1"/>
</dbReference>
<dbReference type="GO" id="GO:0006605">
    <property type="term" value="P:protein targeting"/>
    <property type="evidence" value="ECO:0007669"/>
    <property type="project" value="UniProtKB-UniRule"/>
</dbReference>
<dbReference type="Gene3D" id="3.40.50.300">
    <property type="entry name" value="P-loop containing nucleotide triphosphate hydrolases"/>
    <property type="match status" value="3"/>
</dbReference>
<dbReference type="EC" id="7.4.2.8" evidence="12"/>
<feature type="binding site" evidence="12">
    <location>
        <position position="91"/>
    </location>
    <ligand>
        <name>ATP</name>
        <dbReference type="ChEBI" id="CHEBI:30616"/>
    </ligand>
</feature>
<feature type="binding site" evidence="12">
    <location>
        <position position="497"/>
    </location>
    <ligand>
        <name>ATP</name>
        <dbReference type="ChEBI" id="CHEBI:30616"/>
    </ligand>
</feature>
<dbReference type="GO" id="GO:0043952">
    <property type="term" value="P:protein transport by the Sec complex"/>
    <property type="evidence" value="ECO:0007669"/>
    <property type="project" value="TreeGrafter"/>
</dbReference>
<dbReference type="InterPro" id="IPR011115">
    <property type="entry name" value="SecA_DEAD"/>
</dbReference>
<dbReference type="Proteomes" id="UP000184440">
    <property type="component" value="Unassembled WGS sequence"/>
</dbReference>
<dbReference type="SMART" id="SM00957">
    <property type="entry name" value="SecA_DEAD"/>
    <property type="match status" value="1"/>
</dbReference>
<evidence type="ECO:0000313" key="17">
    <source>
        <dbReference type="Proteomes" id="UP000184440"/>
    </source>
</evidence>
<dbReference type="CDD" id="cd18803">
    <property type="entry name" value="SF2_C_secA"/>
    <property type="match status" value="1"/>
</dbReference>
<comment type="similarity">
    <text evidence="2 12">Belongs to the SecA family.</text>
</comment>
<dbReference type="Pfam" id="PF01043">
    <property type="entry name" value="SecA_PP_bind"/>
    <property type="match status" value="1"/>
</dbReference>
<keyword evidence="4 12" id="KW-1003">Cell membrane</keyword>
<keyword evidence="10 12" id="KW-0811">Translocation</keyword>
<dbReference type="PANTHER" id="PTHR30612">
    <property type="entry name" value="SECA INNER MEMBRANE COMPONENT OF SEC PROTEIN SECRETION SYSTEM"/>
    <property type="match status" value="1"/>
</dbReference>
<dbReference type="FunFam" id="3.40.50.300:FF:000429">
    <property type="entry name" value="Preprotein translocase subunit SecA"/>
    <property type="match status" value="1"/>
</dbReference>
<feature type="binding site" evidence="12">
    <location>
        <begin position="109"/>
        <end position="113"/>
    </location>
    <ligand>
        <name>ATP</name>
        <dbReference type="ChEBI" id="CHEBI:30616"/>
    </ligand>
</feature>
<evidence type="ECO:0000256" key="10">
    <source>
        <dbReference type="ARBA" id="ARBA00023010"/>
    </source>
</evidence>
<dbReference type="InterPro" id="IPR044722">
    <property type="entry name" value="SecA_SF2_C"/>
</dbReference>
<dbReference type="GO" id="GO:0005829">
    <property type="term" value="C:cytosol"/>
    <property type="evidence" value="ECO:0007669"/>
    <property type="project" value="TreeGrafter"/>
</dbReference>
<keyword evidence="3 12" id="KW-0813">Transport</keyword>
<keyword evidence="6 12" id="KW-0547">Nucleotide-binding</keyword>
<keyword evidence="11 12" id="KW-0472">Membrane</keyword>
<dbReference type="InterPro" id="IPR027417">
    <property type="entry name" value="P-loop_NTPase"/>
</dbReference>
<dbReference type="PROSITE" id="PS51194">
    <property type="entry name" value="HELICASE_CTER"/>
    <property type="match status" value="1"/>
</dbReference>
<dbReference type="InterPro" id="IPR014001">
    <property type="entry name" value="Helicase_ATP-bd"/>
</dbReference>
<dbReference type="PROSITE" id="PS51192">
    <property type="entry name" value="HELICASE_ATP_BIND_1"/>
    <property type="match status" value="1"/>
</dbReference>
<keyword evidence="9 12" id="KW-1278">Translocase</keyword>
<dbReference type="GO" id="GO:0017038">
    <property type="term" value="P:protein import"/>
    <property type="evidence" value="ECO:0007669"/>
    <property type="project" value="InterPro"/>
</dbReference>
<evidence type="ECO:0000313" key="16">
    <source>
        <dbReference type="EMBL" id="SHN74745.1"/>
    </source>
</evidence>
<dbReference type="InterPro" id="IPR036266">
    <property type="entry name" value="SecA_Wing/Scaffold_sf"/>
</dbReference>
<organism evidence="16 17">
    <name type="scientific">Cryptosporangium aurantiacum</name>
    <dbReference type="NCBI Taxonomy" id="134849"/>
    <lineage>
        <taxon>Bacteria</taxon>
        <taxon>Bacillati</taxon>
        <taxon>Actinomycetota</taxon>
        <taxon>Actinomycetes</taxon>
        <taxon>Cryptosporangiales</taxon>
        <taxon>Cryptosporangiaceae</taxon>
        <taxon>Cryptosporangium</taxon>
    </lineage>
</organism>
<dbReference type="InterPro" id="IPR036670">
    <property type="entry name" value="SecA_X-link_sf"/>
</dbReference>
<evidence type="ECO:0000256" key="11">
    <source>
        <dbReference type="ARBA" id="ARBA00023136"/>
    </source>
</evidence>
<proteinExistence type="inferred from homology"/>
<evidence type="ECO:0000256" key="8">
    <source>
        <dbReference type="ARBA" id="ARBA00022927"/>
    </source>
</evidence>
<dbReference type="InterPro" id="IPR026389">
    <property type="entry name" value="SecA_Actinobact-type"/>
</dbReference>
<accession>A0A1M7TVL1</accession>
<evidence type="ECO:0000256" key="4">
    <source>
        <dbReference type="ARBA" id="ARBA00022475"/>
    </source>
</evidence>
<dbReference type="PROSITE" id="PS51196">
    <property type="entry name" value="SECA_MOTOR_DEAD"/>
    <property type="match status" value="1"/>
</dbReference>
<name>A0A1M7TVL1_9ACTN</name>
<dbReference type="Pfam" id="PF07516">
    <property type="entry name" value="SecA_SW"/>
    <property type="match status" value="1"/>
</dbReference>
<dbReference type="SUPFAM" id="SSF52540">
    <property type="entry name" value="P-loop containing nucleoside triphosphate hydrolases"/>
    <property type="match status" value="2"/>
</dbReference>